<evidence type="ECO:0000259" key="7">
    <source>
        <dbReference type="PROSITE" id="PS51085"/>
    </source>
</evidence>
<keyword evidence="9" id="KW-1185">Reference proteome</keyword>
<keyword evidence="3" id="KW-0560">Oxidoreductase</keyword>
<evidence type="ECO:0000256" key="5">
    <source>
        <dbReference type="ARBA" id="ARBA00023014"/>
    </source>
</evidence>
<dbReference type="EMBL" id="QNRQ01000002">
    <property type="protein sequence ID" value="RBP42009.1"/>
    <property type="molecule type" value="Genomic_DNA"/>
</dbReference>
<keyword evidence="4" id="KW-0408">Iron</keyword>
<dbReference type="InterPro" id="IPR006311">
    <property type="entry name" value="TAT_signal"/>
</dbReference>
<dbReference type="PANTHER" id="PTHR45331">
    <property type="entry name" value="OXIDOREDUCTASE, IRON-SULPHUR BINDING SUBUNIT-RELATED-RELATED"/>
    <property type="match status" value="1"/>
</dbReference>
<evidence type="ECO:0000313" key="8">
    <source>
        <dbReference type="EMBL" id="RBP42009.1"/>
    </source>
</evidence>
<dbReference type="PROSITE" id="PS00197">
    <property type="entry name" value="2FE2S_FER_1"/>
    <property type="match status" value="1"/>
</dbReference>
<dbReference type="RefSeq" id="WP_113932234.1">
    <property type="nucleotide sequence ID" value="NZ_JACCEU010000002.1"/>
</dbReference>
<dbReference type="InterPro" id="IPR006058">
    <property type="entry name" value="2Fe2S_fd_BS"/>
</dbReference>
<dbReference type="Pfam" id="PF01799">
    <property type="entry name" value="Fer2_2"/>
    <property type="match status" value="1"/>
</dbReference>
<dbReference type="AlphaFoldDB" id="A0A366HHH1"/>
<sequence length="261" mass="26911">MQHKAPRQTWPFYPAKFPPSPQEASSLDPSRRRFLQSTAAAAAVSVAPLSANAGAQGSPGAAAGVSAALDRVAASANGSAPLPAPGSALQPVRLTLNGRPFDLLLEARTTLLDALREHAGLTGTKKGCDRGQCGACTVIANGRRINACLTLAVMHAGEAITTVEGLSSNQIPSPLQQAFIENDAFQCGFCTPGQLCSATALIDEFQAGEASAATGDVRQRPTQLSDSEVRERMSGNICRCGAYPNIVAAIQSVAGQKTGGR</sequence>
<dbReference type="Gene3D" id="1.10.150.120">
    <property type="entry name" value="[2Fe-2S]-binding domain"/>
    <property type="match status" value="1"/>
</dbReference>
<dbReference type="CDD" id="cd00207">
    <property type="entry name" value="fer2"/>
    <property type="match status" value="1"/>
</dbReference>
<dbReference type="InterPro" id="IPR036010">
    <property type="entry name" value="2Fe-2S_ferredoxin-like_sf"/>
</dbReference>
<dbReference type="Gene3D" id="3.10.20.30">
    <property type="match status" value="1"/>
</dbReference>
<feature type="region of interest" description="Disordered" evidence="6">
    <location>
        <begin position="1"/>
        <end position="31"/>
    </location>
</feature>
<keyword evidence="1" id="KW-0001">2Fe-2S</keyword>
<dbReference type="PROSITE" id="PS51085">
    <property type="entry name" value="2FE2S_FER_2"/>
    <property type="match status" value="1"/>
</dbReference>
<evidence type="ECO:0000256" key="6">
    <source>
        <dbReference type="SAM" id="MobiDB-lite"/>
    </source>
</evidence>
<protein>
    <submittedName>
        <fullName evidence="8">Xanthine dehydrogenase YagT iron-sulfur-binding subunit</fullName>
    </submittedName>
</protein>
<dbReference type="SUPFAM" id="SSF47741">
    <property type="entry name" value="CO dehydrogenase ISP C-domain like"/>
    <property type="match status" value="1"/>
</dbReference>
<evidence type="ECO:0000313" key="9">
    <source>
        <dbReference type="Proteomes" id="UP000253628"/>
    </source>
</evidence>
<gene>
    <name evidence="8" type="ORF">DFR37_102393</name>
</gene>
<dbReference type="InterPro" id="IPR001041">
    <property type="entry name" value="2Fe-2S_ferredoxin-type"/>
</dbReference>
<evidence type="ECO:0000256" key="3">
    <source>
        <dbReference type="ARBA" id="ARBA00023002"/>
    </source>
</evidence>
<reference evidence="8 9" key="1">
    <citation type="submission" date="2018-06" db="EMBL/GenBank/DDBJ databases">
        <title>Genomic Encyclopedia of Type Strains, Phase IV (KMG-IV): sequencing the most valuable type-strain genomes for metagenomic binning, comparative biology and taxonomic classification.</title>
        <authorList>
            <person name="Goeker M."/>
        </authorList>
    </citation>
    <scope>NUCLEOTIDE SEQUENCE [LARGE SCALE GENOMIC DNA]</scope>
    <source>
        <strain evidence="8 9">DSM 25520</strain>
    </source>
</reference>
<dbReference type="GO" id="GO:0016903">
    <property type="term" value="F:oxidoreductase activity, acting on the aldehyde or oxo group of donors"/>
    <property type="evidence" value="ECO:0007669"/>
    <property type="project" value="TreeGrafter"/>
</dbReference>
<evidence type="ECO:0000256" key="1">
    <source>
        <dbReference type="ARBA" id="ARBA00022714"/>
    </source>
</evidence>
<dbReference type="InterPro" id="IPR036884">
    <property type="entry name" value="2Fe-2S-bd_dom_sf"/>
</dbReference>
<dbReference type="Pfam" id="PF00111">
    <property type="entry name" value="Fer2"/>
    <property type="match status" value="1"/>
</dbReference>
<evidence type="ECO:0000256" key="4">
    <source>
        <dbReference type="ARBA" id="ARBA00023004"/>
    </source>
</evidence>
<dbReference type="Proteomes" id="UP000253628">
    <property type="component" value="Unassembled WGS sequence"/>
</dbReference>
<dbReference type="OrthoDB" id="9179439at2"/>
<feature type="domain" description="2Fe-2S ferredoxin-type" evidence="7">
    <location>
        <begin position="90"/>
        <end position="166"/>
    </location>
</feature>
<dbReference type="GO" id="GO:0046872">
    <property type="term" value="F:metal ion binding"/>
    <property type="evidence" value="ECO:0007669"/>
    <property type="project" value="UniProtKB-KW"/>
</dbReference>
<dbReference type="InterPro" id="IPR002888">
    <property type="entry name" value="2Fe-2S-bd"/>
</dbReference>
<dbReference type="SUPFAM" id="SSF54292">
    <property type="entry name" value="2Fe-2S ferredoxin-like"/>
    <property type="match status" value="1"/>
</dbReference>
<name>A0A366HHH1_9BURK</name>
<dbReference type="InterPro" id="IPR012675">
    <property type="entry name" value="Beta-grasp_dom_sf"/>
</dbReference>
<evidence type="ECO:0000256" key="2">
    <source>
        <dbReference type="ARBA" id="ARBA00022723"/>
    </source>
</evidence>
<comment type="caution">
    <text evidence="8">The sequence shown here is derived from an EMBL/GenBank/DDBJ whole genome shotgun (WGS) entry which is preliminary data.</text>
</comment>
<dbReference type="GO" id="GO:0051537">
    <property type="term" value="F:2 iron, 2 sulfur cluster binding"/>
    <property type="evidence" value="ECO:0007669"/>
    <property type="project" value="UniProtKB-KW"/>
</dbReference>
<proteinExistence type="predicted"/>
<dbReference type="PROSITE" id="PS51318">
    <property type="entry name" value="TAT"/>
    <property type="match status" value="1"/>
</dbReference>
<accession>A0A366HHH1</accession>
<keyword evidence="2" id="KW-0479">Metal-binding</keyword>
<dbReference type="InterPro" id="IPR052914">
    <property type="entry name" value="Aldehyde_Oxdr_Iron-Sulfur"/>
</dbReference>
<organism evidence="8 9">
    <name type="scientific">Eoetvoesiella caeni</name>
    <dbReference type="NCBI Taxonomy" id="645616"/>
    <lineage>
        <taxon>Bacteria</taxon>
        <taxon>Pseudomonadati</taxon>
        <taxon>Pseudomonadota</taxon>
        <taxon>Betaproteobacteria</taxon>
        <taxon>Burkholderiales</taxon>
        <taxon>Alcaligenaceae</taxon>
        <taxon>Eoetvoesiella</taxon>
    </lineage>
</organism>
<keyword evidence="5" id="KW-0411">Iron-sulfur</keyword>
<dbReference type="FunFam" id="3.10.20.30:FF:000020">
    <property type="entry name" value="Xanthine dehydrogenase iron-sulfur subunit"/>
    <property type="match status" value="1"/>
</dbReference>